<proteinExistence type="predicted"/>
<dbReference type="InterPro" id="IPR019283">
    <property type="entry name" value="DUF2330"/>
</dbReference>
<name>A0A9D8PPW8_9DELT</name>
<reference evidence="1" key="2">
    <citation type="submission" date="2021-01" db="EMBL/GenBank/DDBJ databases">
        <authorList>
            <person name="Hahn C.R."/>
            <person name="Youssef N.H."/>
            <person name="Elshahed M."/>
        </authorList>
    </citation>
    <scope>NUCLEOTIDE SEQUENCE</scope>
    <source>
        <strain evidence="1">Zod_Metabat.24</strain>
    </source>
</reference>
<dbReference type="AlphaFoldDB" id="A0A9D8PPW8"/>
<dbReference type="Gene3D" id="2.60.120.260">
    <property type="entry name" value="Galactose-binding domain-like"/>
    <property type="match status" value="1"/>
</dbReference>
<gene>
    <name evidence="1" type="ORF">JW984_15535</name>
</gene>
<protein>
    <submittedName>
        <fullName evidence="1">DUF2330 domain-containing protein</fullName>
    </submittedName>
</protein>
<reference evidence="1" key="1">
    <citation type="journal article" date="2021" name="Environ. Microbiol.">
        <title>Genomic characterization of three novel Desulfobacterota classes expand the metabolic and phylogenetic diversity of the phylum.</title>
        <authorList>
            <person name="Murphy C.L."/>
            <person name="Biggerstaff J."/>
            <person name="Eichhorn A."/>
            <person name="Ewing E."/>
            <person name="Shahan R."/>
            <person name="Soriano D."/>
            <person name="Stewart S."/>
            <person name="VanMol K."/>
            <person name="Walker R."/>
            <person name="Walters P."/>
            <person name="Elshahed M.S."/>
            <person name="Youssef N.H."/>
        </authorList>
    </citation>
    <scope>NUCLEOTIDE SEQUENCE</scope>
    <source>
        <strain evidence="1">Zod_Metabat.24</strain>
    </source>
</reference>
<sequence length="525" mass="59673">MKYYLKIEEVLYSPDKKVSKNTRIVILLFILLTLSLTIPISRASADRGSIAVTAEVDSSVFEPSQNAVIAWNGVEEILILTTDSHTSKSGKILEFIPLPAKPTAVEEAPEKTFERALRLIIKKAPRMDLGRGTKNGREVKGKVPGIEVVMETTIGPHDVTVVRVEDVDDFYRWLKNFFEKEGFSETPRQVTGFKSIVSSYIDRGINYFVFDLVDAKENPEAVKPLLYRFRTERLYYPLYISSRIAGDTKITLFLVTPGVPKEKSLPRGFSFENYVLSIPDQKETKRIVEKMVPISFPISLIERVFLSPPIATLISGFDTRAYFSVVYYEGPPRYLRYDFELSMEDFISSDFECAERSRAKREGFENSIPEGYKDIVLDHPSNRFKTGGSDDYTSSASIDGDPETPYTLNIGGSWWIDLGSETEIDAVEILAAVKVPDIDPSKNSLYLFGSDTGEFGGEEKRINTTYLESHTTPYSSDNPYHNAKRLRLNEKRFKARYIKITYPYSESTSPIYLFEVMVLLKKRID</sequence>
<dbReference type="Pfam" id="PF10092">
    <property type="entry name" value="DUF2330"/>
    <property type="match status" value="1"/>
</dbReference>
<dbReference type="SUPFAM" id="SSF49785">
    <property type="entry name" value="Galactose-binding domain-like"/>
    <property type="match status" value="1"/>
</dbReference>
<dbReference type="Proteomes" id="UP000809273">
    <property type="component" value="Unassembled WGS sequence"/>
</dbReference>
<comment type="caution">
    <text evidence="1">The sequence shown here is derived from an EMBL/GenBank/DDBJ whole genome shotgun (WGS) entry which is preliminary data.</text>
</comment>
<organism evidence="1 2">
    <name type="scientific">Candidatus Zymogenus saltonus</name>
    <dbReference type="NCBI Taxonomy" id="2844893"/>
    <lineage>
        <taxon>Bacteria</taxon>
        <taxon>Deltaproteobacteria</taxon>
        <taxon>Candidatus Zymogenia</taxon>
        <taxon>Candidatus Zymogeniales</taxon>
        <taxon>Candidatus Zymogenaceae</taxon>
        <taxon>Candidatus Zymogenus</taxon>
    </lineage>
</organism>
<evidence type="ECO:0000313" key="1">
    <source>
        <dbReference type="EMBL" id="MBN1574609.1"/>
    </source>
</evidence>
<accession>A0A9D8PPW8</accession>
<dbReference type="InterPro" id="IPR008979">
    <property type="entry name" value="Galactose-bd-like_sf"/>
</dbReference>
<dbReference type="EMBL" id="JAFGIX010000085">
    <property type="protein sequence ID" value="MBN1574609.1"/>
    <property type="molecule type" value="Genomic_DNA"/>
</dbReference>
<evidence type="ECO:0000313" key="2">
    <source>
        <dbReference type="Proteomes" id="UP000809273"/>
    </source>
</evidence>